<feature type="region of interest" description="Disordered" evidence="2">
    <location>
        <begin position="1"/>
        <end position="67"/>
    </location>
</feature>
<evidence type="ECO:0000313" key="3">
    <source>
        <dbReference type="EMBL" id="KAF6143805.1"/>
    </source>
</evidence>
<keyword evidence="4" id="KW-1185">Reference proteome</keyword>
<organism evidence="3 4">
    <name type="scientific">Kingdonia uniflora</name>
    <dbReference type="NCBI Taxonomy" id="39325"/>
    <lineage>
        <taxon>Eukaryota</taxon>
        <taxon>Viridiplantae</taxon>
        <taxon>Streptophyta</taxon>
        <taxon>Embryophyta</taxon>
        <taxon>Tracheophyta</taxon>
        <taxon>Spermatophyta</taxon>
        <taxon>Magnoliopsida</taxon>
        <taxon>Ranunculales</taxon>
        <taxon>Circaeasteraceae</taxon>
        <taxon>Kingdonia</taxon>
    </lineage>
</organism>
<name>A0A7J7LMA2_9MAGN</name>
<reference evidence="3 4" key="1">
    <citation type="journal article" date="2020" name="IScience">
        <title>Genome Sequencing of the Endangered Kingdonia uniflora (Circaeasteraceae, Ranunculales) Reveals Potential Mechanisms of Evolutionary Specialization.</title>
        <authorList>
            <person name="Sun Y."/>
            <person name="Deng T."/>
            <person name="Zhang A."/>
            <person name="Moore M.J."/>
            <person name="Landis J.B."/>
            <person name="Lin N."/>
            <person name="Zhang H."/>
            <person name="Zhang X."/>
            <person name="Huang J."/>
            <person name="Zhang X."/>
            <person name="Sun H."/>
            <person name="Wang H."/>
        </authorList>
    </citation>
    <scope>NUCLEOTIDE SEQUENCE [LARGE SCALE GENOMIC DNA]</scope>
    <source>
        <strain evidence="3">TB1705</strain>
        <tissue evidence="3">Leaf</tissue>
    </source>
</reference>
<evidence type="ECO:0000313" key="4">
    <source>
        <dbReference type="Proteomes" id="UP000541444"/>
    </source>
</evidence>
<sequence length="298" mass="32591">MMKGTKKRSAPAEEGDELKDPKRPSRRSGVREGSKVVTRNAIGGRPSLGSTSTSSRKEAGVRKKGLEEPGTKFVKQSVVEVNVNLDACAVGAALTEDKLGYTKVSLRSLVSFFSEGQASLSKILGVIDEATPLIASSSSLANQLKGYQSIESELTKEKDKVIREKEKMESRLNRYKADAEKAKDKAVAEAKEKVVAEAKKDKDEEISRLHEEFEAEKTAMKEDRRNAIAKGIVKDNMLPFIESEDESTVGTPYVEDAEEEARESVLTIPEGVNVDDVLNDLNDVTLGNGERSPDFPVE</sequence>
<dbReference type="AlphaFoldDB" id="A0A7J7LMA2"/>
<feature type="coiled-coil region" evidence="1">
    <location>
        <begin position="147"/>
        <end position="230"/>
    </location>
</feature>
<dbReference type="EMBL" id="JACGCM010002180">
    <property type="protein sequence ID" value="KAF6143805.1"/>
    <property type="molecule type" value="Genomic_DNA"/>
</dbReference>
<evidence type="ECO:0000256" key="2">
    <source>
        <dbReference type="SAM" id="MobiDB-lite"/>
    </source>
</evidence>
<keyword evidence="1" id="KW-0175">Coiled coil</keyword>
<proteinExistence type="predicted"/>
<gene>
    <name evidence="3" type="ORF">GIB67_016726</name>
</gene>
<feature type="compositionally biased region" description="Basic and acidic residues" evidence="2">
    <location>
        <begin position="55"/>
        <end position="67"/>
    </location>
</feature>
<feature type="compositionally biased region" description="Basic and acidic residues" evidence="2">
    <location>
        <begin position="18"/>
        <end position="34"/>
    </location>
</feature>
<comment type="caution">
    <text evidence="3">The sequence shown here is derived from an EMBL/GenBank/DDBJ whole genome shotgun (WGS) entry which is preliminary data.</text>
</comment>
<dbReference type="Proteomes" id="UP000541444">
    <property type="component" value="Unassembled WGS sequence"/>
</dbReference>
<evidence type="ECO:0000256" key="1">
    <source>
        <dbReference type="SAM" id="Coils"/>
    </source>
</evidence>
<accession>A0A7J7LMA2</accession>
<protein>
    <submittedName>
        <fullName evidence="3">Uncharacterized protein</fullName>
    </submittedName>
</protein>